<keyword evidence="3" id="KW-0145">Chemotaxis</keyword>
<evidence type="ECO:0000313" key="13">
    <source>
        <dbReference type="EMBL" id="ESP91218.1"/>
    </source>
</evidence>
<keyword evidence="7 9" id="KW-0807">Transducer</keyword>
<dbReference type="CDD" id="cd12912">
    <property type="entry name" value="PDC2_MCP_like"/>
    <property type="match status" value="1"/>
</dbReference>
<reference evidence="13 14" key="1">
    <citation type="submission" date="2013-07" db="EMBL/GenBank/DDBJ databases">
        <title>Draft genome sequence of Pseudoalteromonas luteoviolacea 2ta16.</title>
        <authorList>
            <person name="Allen E.E."/>
            <person name="Azam F."/>
            <person name="Podell S."/>
        </authorList>
    </citation>
    <scope>NUCLEOTIDE SEQUENCE [LARGE SCALE GENOMIC DNA]</scope>
    <source>
        <strain evidence="13 14">2ta16</strain>
    </source>
</reference>
<dbReference type="SUPFAM" id="SSF103190">
    <property type="entry name" value="Sensory domain-like"/>
    <property type="match status" value="1"/>
</dbReference>
<dbReference type="PANTHER" id="PTHR32089">
    <property type="entry name" value="METHYL-ACCEPTING CHEMOTAXIS PROTEIN MCPB"/>
    <property type="match status" value="1"/>
</dbReference>
<sequence>MMTDFFWRTTMKIRTKFSVASALVVFIIILVFSGSTYWFINNSMKQKTAAYVADTTQLLAISINNWLSQKAAQVHLVKTQLDVDFSVENFQKALNTPYFSSSFLLAFGTVETETGLRSNNPNRQNPPGVDFRQRAWYTLAKQQGKTVFTSPYVDAATGELLLSVVSPVNYQGQFKGVIGGDLSLTTIANSINAVDFDNTGFAFLVDKEGEIISHQQTELNGKTLRDISPNLSLSKMQSVLEVEVRGKEHIVYYYPLDHQYGNVWYLAVMLDKDKVYQVLNQMTVNTFIIAIIAIVLGSLTIRTLAIHLLKPLKELEAAITNIASGSGDLTQRLTIKNDDECGKVAQQFNIFLGSLHQLVSQVKHGTDIVVSSSDAARELATQSSSRLQEQVGLVESLATAMHEMSTTSSEIAGSAQNAASSITTVNDKTRDGQQVFLETKKEISALSEEINESHAMSTQLAEYSHSIENILSVINGIAEQTNLLALNAAIEAARAGEQGRGFAVVADEVRSLATKTQESTTEIKSMIEQIQVSSNQVQNAMGASRDKTLLCVEQTEHATQMLNEISESVKDIMDRNIQIATAIEEQSVVIEEINKNTANINDISVEVDSFSSQQYEASQELAQQSHEQEVLLSKFTL</sequence>
<dbReference type="Gene3D" id="1.10.287.950">
    <property type="entry name" value="Methyl-accepting chemotaxis protein"/>
    <property type="match status" value="1"/>
</dbReference>
<comment type="caution">
    <text evidence="13">The sequence shown here is derived from an EMBL/GenBank/DDBJ whole genome shotgun (WGS) entry which is preliminary data.</text>
</comment>
<dbReference type="CDD" id="cd11386">
    <property type="entry name" value="MCP_signal"/>
    <property type="match status" value="1"/>
</dbReference>
<gene>
    <name evidence="13" type="ORF">PL2TA16_01089</name>
</gene>
<feature type="domain" description="HAMP" evidence="12">
    <location>
        <begin position="306"/>
        <end position="360"/>
    </location>
</feature>
<evidence type="ECO:0000256" key="4">
    <source>
        <dbReference type="ARBA" id="ARBA00022692"/>
    </source>
</evidence>
<keyword evidence="2" id="KW-1003">Cell membrane</keyword>
<evidence type="ECO:0000256" key="8">
    <source>
        <dbReference type="ARBA" id="ARBA00029447"/>
    </source>
</evidence>
<evidence type="ECO:0000256" key="9">
    <source>
        <dbReference type="PROSITE-ProRule" id="PRU00284"/>
    </source>
</evidence>
<dbReference type="SMART" id="SM00304">
    <property type="entry name" value="HAMP"/>
    <property type="match status" value="1"/>
</dbReference>
<dbReference type="CDD" id="cd12913">
    <property type="entry name" value="PDC1_MCP_like"/>
    <property type="match status" value="1"/>
</dbReference>
<dbReference type="Pfam" id="PF00672">
    <property type="entry name" value="HAMP"/>
    <property type="match status" value="1"/>
</dbReference>
<organism evidence="13 14">
    <name type="scientific">Pseudoalteromonas luteoviolacea (strain 2ta16)</name>
    <dbReference type="NCBI Taxonomy" id="1353533"/>
    <lineage>
        <taxon>Bacteria</taxon>
        <taxon>Pseudomonadati</taxon>
        <taxon>Pseudomonadota</taxon>
        <taxon>Gammaproteobacteria</taxon>
        <taxon>Alteromonadales</taxon>
        <taxon>Pseudoalteromonadaceae</taxon>
        <taxon>Pseudoalteromonas</taxon>
    </lineage>
</organism>
<dbReference type="SUPFAM" id="SSF58104">
    <property type="entry name" value="Methyl-accepting chemotaxis protein (MCP) signaling domain"/>
    <property type="match status" value="1"/>
</dbReference>
<dbReference type="InterPro" id="IPR029151">
    <property type="entry name" value="Sensor-like_sf"/>
</dbReference>
<dbReference type="PANTHER" id="PTHR32089:SF117">
    <property type="entry name" value="METHYL ACCEPTING SENSORY TRANSDUCER WITH CACHE_1 SMALL MOLECULE BINDING DOMAIN"/>
    <property type="match status" value="1"/>
</dbReference>
<comment type="subcellular location">
    <subcellularLocation>
        <location evidence="1">Cell membrane</location>
        <topology evidence="1">Multi-pass membrane protein</topology>
    </subcellularLocation>
</comment>
<dbReference type="Pfam" id="PF02743">
    <property type="entry name" value="dCache_1"/>
    <property type="match status" value="1"/>
</dbReference>
<evidence type="ECO:0000256" key="5">
    <source>
        <dbReference type="ARBA" id="ARBA00022989"/>
    </source>
</evidence>
<dbReference type="CDD" id="cd06225">
    <property type="entry name" value="HAMP"/>
    <property type="match status" value="1"/>
</dbReference>
<dbReference type="Gene3D" id="3.30.450.20">
    <property type="entry name" value="PAS domain"/>
    <property type="match status" value="2"/>
</dbReference>
<dbReference type="InterPro" id="IPR004089">
    <property type="entry name" value="MCPsignal_dom"/>
</dbReference>
<keyword evidence="4 10" id="KW-0812">Transmembrane</keyword>
<evidence type="ECO:0000256" key="10">
    <source>
        <dbReference type="SAM" id="Phobius"/>
    </source>
</evidence>
<dbReference type="InterPro" id="IPR033479">
    <property type="entry name" value="dCache_1"/>
</dbReference>
<dbReference type="PATRIC" id="fig|1353533.3.peg.4511"/>
<evidence type="ECO:0000259" key="12">
    <source>
        <dbReference type="PROSITE" id="PS50885"/>
    </source>
</evidence>
<dbReference type="Proteomes" id="UP000017820">
    <property type="component" value="Unassembled WGS sequence"/>
</dbReference>
<dbReference type="GO" id="GO:0005886">
    <property type="term" value="C:plasma membrane"/>
    <property type="evidence" value="ECO:0007669"/>
    <property type="project" value="UniProtKB-SubCell"/>
</dbReference>
<feature type="domain" description="Methyl-accepting transducer" evidence="11">
    <location>
        <begin position="365"/>
        <end position="601"/>
    </location>
</feature>
<dbReference type="PROSITE" id="PS50111">
    <property type="entry name" value="CHEMOTAXIS_TRANSDUC_2"/>
    <property type="match status" value="1"/>
</dbReference>
<evidence type="ECO:0000256" key="1">
    <source>
        <dbReference type="ARBA" id="ARBA00004651"/>
    </source>
</evidence>
<keyword evidence="6 10" id="KW-0472">Membrane</keyword>
<protein>
    <submittedName>
        <fullName evidence="13">Methyl-accepting chemotaxis protein</fullName>
    </submittedName>
</protein>
<dbReference type="Pfam" id="PF00015">
    <property type="entry name" value="MCPsignal"/>
    <property type="match status" value="1"/>
</dbReference>
<dbReference type="SMART" id="SM00283">
    <property type="entry name" value="MA"/>
    <property type="match status" value="1"/>
</dbReference>
<dbReference type="InterPro" id="IPR003660">
    <property type="entry name" value="HAMP_dom"/>
</dbReference>
<dbReference type="GO" id="GO:0007165">
    <property type="term" value="P:signal transduction"/>
    <property type="evidence" value="ECO:0007669"/>
    <property type="project" value="UniProtKB-KW"/>
</dbReference>
<evidence type="ECO:0000256" key="2">
    <source>
        <dbReference type="ARBA" id="ARBA00022475"/>
    </source>
</evidence>
<accession>V4HN58</accession>
<proteinExistence type="inferred from homology"/>
<evidence type="ECO:0000313" key="14">
    <source>
        <dbReference type="Proteomes" id="UP000017820"/>
    </source>
</evidence>
<feature type="transmembrane region" description="Helical" evidence="10">
    <location>
        <begin position="287"/>
        <end position="309"/>
    </location>
</feature>
<comment type="similarity">
    <text evidence="8">Belongs to the methyl-accepting chemotaxis (MCP) protein family.</text>
</comment>
<dbReference type="FunFam" id="1.10.287.950:FF:000001">
    <property type="entry name" value="Methyl-accepting chemotaxis sensory transducer"/>
    <property type="match status" value="1"/>
</dbReference>
<evidence type="ECO:0000259" key="11">
    <source>
        <dbReference type="PROSITE" id="PS50111"/>
    </source>
</evidence>
<evidence type="ECO:0000256" key="6">
    <source>
        <dbReference type="ARBA" id="ARBA00023136"/>
    </source>
</evidence>
<evidence type="ECO:0000256" key="3">
    <source>
        <dbReference type="ARBA" id="ARBA00022500"/>
    </source>
</evidence>
<dbReference type="EMBL" id="AUSV01000127">
    <property type="protein sequence ID" value="ESP91218.1"/>
    <property type="molecule type" value="Genomic_DNA"/>
</dbReference>
<dbReference type="GO" id="GO:0006935">
    <property type="term" value="P:chemotaxis"/>
    <property type="evidence" value="ECO:0007669"/>
    <property type="project" value="UniProtKB-KW"/>
</dbReference>
<feature type="transmembrane region" description="Helical" evidence="10">
    <location>
        <begin position="20"/>
        <end position="40"/>
    </location>
</feature>
<dbReference type="PROSITE" id="PS50885">
    <property type="entry name" value="HAMP"/>
    <property type="match status" value="1"/>
</dbReference>
<dbReference type="AlphaFoldDB" id="V4HN58"/>
<keyword evidence="5 10" id="KW-1133">Transmembrane helix</keyword>
<evidence type="ECO:0000256" key="7">
    <source>
        <dbReference type="ARBA" id="ARBA00023224"/>
    </source>
</evidence>
<name>V4HN58_PSEL2</name>